<keyword evidence="3 8" id="KW-0547">Nucleotide-binding</keyword>
<comment type="subunit">
    <text evidence="8">Monomer.</text>
</comment>
<evidence type="ECO:0000313" key="12">
    <source>
        <dbReference type="EMBL" id="CAH1854432.1"/>
    </source>
</evidence>
<dbReference type="PRINTS" id="PR01038">
    <property type="entry name" value="TRNASYNTHARG"/>
</dbReference>
<dbReference type="GO" id="GO:0004814">
    <property type="term" value="F:arginine-tRNA ligase activity"/>
    <property type="evidence" value="ECO:0007669"/>
    <property type="project" value="UniProtKB-EC"/>
</dbReference>
<organism evidence="12 13">
    <name type="scientific">Convivina praedatoris</name>
    <dbReference type="NCBI Taxonomy" id="2880963"/>
    <lineage>
        <taxon>Bacteria</taxon>
        <taxon>Bacillati</taxon>
        <taxon>Bacillota</taxon>
        <taxon>Bacilli</taxon>
        <taxon>Lactobacillales</taxon>
        <taxon>Lactobacillaceae</taxon>
        <taxon>Convivina</taxon>
    </lineage>
</organism>
<keyword evidence="8" id="KW-0963">Cytoplasm</keyword>
<comment type="similarity">
    <text evidence="1 8 9">Belongs to the class-I aminoacyl-tRNA synthetase family.</text>
</comment>
<dbReference type="PANTHER" id="PTHR11956:SF5">
    <property type="entry name" value="ARGININE--TRNA LIGASE, CYTOPLASMIC"/>
    <property type="match status" value="1"/>
</dbReference>
<dbReference type="Pfam" id="PF05746">
    <property type="entry name" value="DALR_1"/>
    <property type="match status" value="1"/>
</dbReference>
<evidence type="ECO:0000256" key="8">
    <source>
        <dbReference type="HAMAP-Rule" id="MF_00123"/>
    </source>
</evidence>
<evidence type="ECO:0000256" key="6">
    <source>
        <dbReference type="ARBA" id="ARBA00023146"/>
    </source>
</evidence>
<evidence type="ECO:0000313" key="13">
    <source>
        <dbReference type="Proteomes" id="UP000838102"/>
    </source>
</evidence>
<evidence type="ECO:0000256" key="1">
    <source>
        <dbReference type="ARBA" id="ARBA00005594"/>
    </source>
</evidence>
<dbReference type="Proteomes" id="UP000838102">
    <property type="component" value="Unassembled WGS sequence"/>
</dbReference>
<dbReference type="Pfam" id="PF03485">
    <property type="entry name" value="Arg_tRNA_synt_N"/>
    <property type="match status" value="1"/>
</dbReference>
<dbReference type="CDD" id="cd00671">
    <property type="entry name" value="ArgRS_core"/>
    <property type="match status" value="1"/>
</dbReference>
<keyword evidence="6 8" id="KW-0030">Aminoacyl-tRNA synthetase</keyword>
<gene>
    <name evidence="8 12" type="primary">argS</name>
    <name evidence="12" type="ORF">LMG032447_00868</name>
</gene>
<dbReference type="HAMAP" id="MF_00123">
    <property type="entry name" value="Arg_tRNA_synth"/>
    <property type="match status" value="1"/>
</dbReference>
<reference evidence="12" key="1">
    <citation type="submission" date="2022-03" db="EMBL/GenBank/DDBJ databases">
        <authorList>
            <person name="Hettiarachchi G."/>
        </authorList>
    </citation>
    <scope>NUCLEOTIDE SEQUENCE</scope>
    <source>
        <strain evidence="12">LMG 32447</strain>
    </source>
</reference>
<dbReference type="Pfam" id="PF00750">
    <property type="entry name" value="tRNA-synt_1d"/>
    <property type="match status" value="1"/>
</dbReference>
<accession>A0ABN8HBK6</accession>
<sequence length="563" mass="63119">MSKNQMVVAALTAVVPELSPAEIDEKMETPKTTKLGDWAFPTFTLAKLYKKAPQQIAADLVEKIDKSNFEKVVATGPYINFFLDKMATAKLTIASILEAGEHYGDNQDGQAGHVTIDMSSPNIAKPMSMGHLRSTVIGNSLANITAKNGYQPVRINHLGDWGTQFGKLIYAYKTWGNEAEVKDDPIGTLLRYYVEFHEKAKADDSLNDAGRAWFKKLEDGDPEAQELWTWFRNESLKEFTTIYDRLGIDFDSFNGEAFYNDKMDGVVNQLVDKKLLVKSQGAEIVDLSDIDPNLTPAMIKRSDGATLYMTRDLAAAIYRKETYNFVKSLYVVGGEQREHFVQLRAVLSLMGMPWADDIEHIAFGLITFNGKKMSTRKGDVVLLKDVLDDAHQLALAQIQEKNPDLANKELVAEQVGAGAVVFHDLMNDRKNNFDFNLEEVVRFEGDTGPYVQYTNARAQSILRKAQREIDLTDLDLDDDQTWDIVTTLGNFPQTVKRAWDNREPSVIAKYALLLARNFNKYYANSKILTNDQQLNARLALVAAVSTVLTESLRLLGVQAPSEM</sequence>
<dbReference type="EC" id="6.1.1.19" evidence="8"/>
<comment type="catalytic activity">
    <reaction evidence="7 8">
        <text>tRNA(Arg) + L-arginine + ATP = L-arginyl-tRNA(Arg) + AMP + diphosphate</text>
        <dbReference type="Rhea" id="RHEA:20301"/>
        <dbReference type="Rhea" id="RHEA-COMP:9658"/>
        <dbReference type="Rhea" id="RHEA-COMP:9673"/>
        <dbReference type="ChEBI" id="CHEBI:30616"/>
        <dbReference type="ChEBI" id="CHEBI:32682"/>
        <dbReference type="ChEBI" id="CHEBI:33019"/>
        <dbReference type="ChEBI" id="CHEBI:78442"/>
        <dbReference type="ChEBI" id="CHEBI:78513"/>
        <dbReference type="ChEBI" id="CHEBI:456215"/>
        <dbReference type="EC" id="6.1.1.19"/>
    </reaction>
</comment>
<keyword evidence="2 8" id="KW-0436">Ligase</keyword>
<dbReference type="SUPFAM" id="SSF47323">
    <property type="entry name" value="Anticodon-binding domain of a subclass of class I aminoacyl-tRNA synthetases"/>
    <property type="match status" value="1"/>
</dbReference>
<dbReference type="InterPro" id="IPR014729">
    <property type="entry name" value="Rossmann-like_a/b/a_fold"/>
</dbReference>
<evidence type="ECO:0000256" key="7">
    <source>
        <dbReference type="ARBA" id="ARBA00049339"/>
    </source>
</evidence>
<evidence type="ECO:0000259" key="10">
    <source>
        <dbReference type="SMART" id="SM00836"/>
    </source>
</evidence>
<keyword evidence="5 8" id="KW-0648">Protein biosynthesis</keyword>
<evidence type="ECO:0000256" key="5">
    <source>
        <dbReference type="ARBA" id="ARBA00022917"/>
    </source>
</evidence>
<dbReference type="InterPro" id="IPR036695">
    <property type="entry name" value="Arg-tRNA-synth_N_sf"/>
</dbReference>
<dbReference type="SMART" id="SM00836">
    <property type="entry name" value="DALR_1"/>
    <property type="match status" value="1"/>
</dbReference>
<dbReference type="Gene3D" id="1.10.730.10">
    <property type="entry name" value="Isoleucyl-tRNA Synthetase, Domain 1"/>
    <property type="match status" value="1"/>
</dbReference>
<dbReference type="Gene3D" id="3.40.50.620">
    <property type="entry name" value="HUPs"/>
    <property type="match status" value="1"/>
</dbReference>
<protein>
    <recommendedName>
        <fullName evidence="8">Arginine--tRNA ligase</fullName>
        <ecNumber evidence="8">6.1.1.19</ecNumber>
    </recommendedName>
    <alternativeName>
        <fullName evidence="8">Arginyl-tRNA synthetase</fullName>
        <shortName evidence="8">ArgRS</shortName>
    </alternativeName>
</protein>
<dbReference type="SUPFAM" id="SSF55190">
    <property type="entry name" value="Arginyl-tRNA synthetase (ArgRS), N-terminal 'additional' domain"/>
    <property type="match status" value="1"/>
</dbReference>
<keyword evidence="13" id="KW-1185">Reference proteome</keyword>
<dbReference type="InterPro" id="IPR001278">
    <property type="entry name" value="Arg-tRNA-ligase"/>
</dbReference>
<dbReference type="SUPFAM" id="SSF52374">
    <property type="entry name" value="Nucleotidylyl transferase"/>
    <property type="match status" value="1"/>
</dbReference>
<evidence type="ECO:0000259" key="11">
    <source>
        <dbReference type="SMART" id="SM01016"/>
    </source>
</evidence>
<feature type="short sequence motif" description="'HIGH' region" evidence="8">
    <location>
        <begin position="121"/>
        <end position="131"/>
    </location>
</feature>
<evidence type="ECO:0000256" key="2">
    <source>
        <dbReference type="ARBA" id="ARBA00022598"/>
    </source>
</evidence>
<feature type="domain" description="Arginyl tRNA synthetase N-terminal" evidence="11">
    <location>
        <begin position="1"/>
        <end position="83"/>
    </location>
</feature>
<dbReference type="NCBIfam" id="TIGR00456">
    <property type="entry name" value="argS"/>
    <property type="match status" value="1"/>
</dbReference>
<dbReference type="InterPro" id="IPR035684">
    <property type="entry name" value="ArgRS_core"/>
</dbReference>
<dbReference type="SMART" id="SM01016">
    <property type="entry name" value="Arg_tRNA_synt_N"/>
    <property type="match status" value="1"/>
</dbReference>
<dbReference type="Gene3D" id="3.30.1360.70">
    <property type="entry name" value="Arginyl tRNA synthetase N-terminal domain"/>
    <property type="match status" value="1"/>
</dbReference>
<dbReference type="EMBL" id="CAKOEU010000003">
    <property type="protein sequence ID" value="CAH1854432.1"/>
    <property type="molecule type" value="Genomic_DNA"/>
</dbReference>
<evidence type="ECO:0000256" key="4">
    <source>
        <dbReference type="ARBA" id="ARBA00022840"/>
    </source>
</evidence>
<dbReference type="RefSeq" id="WP_248706276.1">
    <property type="nucleotide sequence ID" value="NZ_CAKOET010000003.1"/>
</dbReference>
<keyword evidence="4 8" id="KW-0067">ATP-binding</keyword>
<name>A0ABN8HBK6_9LACO</name>
<proteinExistence type="inferred from homology"/>
<dbReference type="PANTHER" id="PTHR11956">
    <property type="entry name" value="ARGINYL-TRNA SYNTHETASE"/>
    <property type="match status" value="1"/>
</dbReference>
<dbReference type="InterPro" id="IPR008909">
    <property type="entry name" value="DALR_anticod-bd"/>
</dbReference>
<dbReference type="InterPro" id="IPR005148">
    <property type="entry name" value="Arg-tRNA-synth_N"/>
</dbReference>
<evidence type="ECO:0000256" key="9">
    <source>
        <dbReference type="RuleBase" id="RU363038"/>
    </source>
</evidence>
<dbReference type="CDD" id="cd07956">
    <property type="entry name" value="Anticodon_Ia_Arg"/>
    <property type="match status" value="1"/>
</dbReference>
<dbReference type="InterPro" id="IPR009080">
    <property type="entry name" value="tRNAsynth_Ia_anticodon-bd"/>
</dbReference>
<comment type="caution">
    <text evidence="12">The sequence shown here is derived from an EMBL/GenBank/DDBJ whole genome shotgun (WGS) entry which is preliminary data.</text>
</comment>
<evidence type="ECO:0000256" key="3">
    <source>
        <dbReference type="ARBA" id="ARBA00022741"/>
    </source>
</evidence>
<feature type="domain" description="DALR anticodon binding" evidence="10">
    <location>
        <begin position="451"/>
        <end position="563"/>
    </location>
</feature>
<comment type="subcellular location">
    <subcellularLocation>
        <location evidence="8">Cytoplasm</location>
    </subcellularLocation>
</comment>